<keyword evidence="2" id="KW-1003">Cell membrane</keyword>
<dbReference type="Pfam" id="PF02298">
    <property type="entry name" value="Cu_bind_like"/>
    <property type="match status" value="1"/>
</dbReference>
<dbReference type="STRING" id="3916.A0A1S3U2S7"/>
<sequence>MLCYAMLSSNTQRLVSLFFFTLNTTLLSLLHTPTRASESKKGKISSVLKKEKTMASSSRAVSASLLFFFLLLGSSAAKELLVGGKIDAWKIPSSEVDSLNQWAEKSRFRVGDYLVWKFESGKDSVLEVTREEYGNCSTSNPIKEYSDGNTKVMLERPGPFYFISGAKGHCEKGQKLVVVVISPKHTFRAISPAPSPAEFEAPAVAPTSTATTLQVAVLTSTLPVFAMTLMVTFF</sequence>
<dbReference type="PANTHER" id="PTHR33021">
    <property type="entry name" value="BLUE COPPER PROTEIN"/>
    <property type="match status" value="1"/>
</dbReference>
<evidence type="ECO:0000256" key="11">
    <source>
        <dbReference type="SAM" id="SignalP"/>
    </source>
</evidence>
<dbReference type="GO" id="GO:0098552">
    <property type="term" value="C:side of membrane"/>
    <property type="evidence" value="ECO:0007669"/>
    <property type="project" value="UniProtKB-KW"/>
</dbReference>
<accession>A0A1S3U2S7</accession>
<keyword evidence="10" id="KW-0812">Transmembrane</keyword>
<dbReference type="KEGG" id="vra:106761303"/>
<dbReference type="InterPro" id="IPR003245">
    <property type="entry name" value="Phytocyanin_dom"/>
</dbReference>
<dbReference type="GeneID" id="106761303"/>
<gene>
    <name evidence="14" type="primary">LOC106761303</name>
</gene>
<comment type="similarity">
    <text evidence="9">Belongs to the early nodulin-like (ENODL) family.</text>
</comment>
<dbReference type="SUPFAM" id="SSF49503">
    <property type="entry name" value="Cupredoxins"/>
    <property type="match status" value="1"/>
</dbReference>
<evidence type="ECO:0000256" key="7">
    <source>
        <dbReference type="ARBA" id="ARBA00023180"/>
    </source>
</evidence>
<dbReference type="Gene3D" id="2.60.40.420">
    <property type="entry name" value="Cupredoxins - blue copper proteins"/>
    <property type="match status" value="1"/>
</dbReference>
<dbReference type="OrthoDB" id="1937044at2759"/>
<keyword evidence="8" id="KW-0449">Lipoprotein</keyword>
<dbReference type="PANTHER" id="PTHR33021:SF197">
    <property type="entry name" value="EARLY NODULIN-LIKE PROTEIN 13"/>
    <property type="match status" value="1"/>
</dbReference>
<evidence type="ECO:0000256" key="2">
    <source>
        <dbReference type="ARBA" id="ARBA00022475"/>
    </source>
</evidence>
<feature type="signal peptide" evidence="11">
    <location>
        <begin position="1"/>
        <end position="36"/>
    </location>
</feature>
<keyword evidence="3" id="KW-0336">GPI-anchor</keyword>
<evidence type="ECO:0000313" key="14">
    <source>
        <dbReference type="RefSeq" id="XP_014500328.2"/>
    </source>
</evidence>
<feature type="chain" id="PRO_5018040836" evidence="11">
    <location>
        <begin position="37"/>
        <end position="234"/>
    </location>
</feature>
<evidence type="ECO:0000259" key="12">
    <source>
        <dbReference type="PROSITE" id="PS51485"/>
    </source>
</evidence>
<keyword evidence="6" id="KW-1015">Disulfide bond</keyword>
<protein>
    <submittedName>
        <fullName evidence="14">Early nodulin-like protein 3</fullName>
    </submittedName>
</protein>
<keyword evidence="7" id="KW-0325">Glycoprotein</keyword>
<keyword evidence="13" id="KW-1185">Reference proteome</keyword>
<dbReference type="CDD" id="cd11019">
    <property type="entry name" value="OsENODL1_like"/>
    <property type="match status" value="1"/>
</dbReference>
<evidence type="ECO:0000313" key="13">
    <source>
        <dbReference type="Proteomes" id="UP000087766"/>
    </source>
</evidence>
<dbReference type="RefSeq" id="XP_014500328.2">
    <property type="nucleotide sequence ID" value="XM_014644842.2"/>
</dbReference>
<evidence type="ECO:0000256" key="1">
    <source>
        <dbReference type="ARBA" id="ARBA00004609"/>
    </source>
</evidence>
<dbReference type="InterPro" id="IPR008972">
    <property type="entry name" value="Cupredoxin"/>
</dbReference>
<evidence type="ECO:0000256" key="8">
    <source>
        <dbReference type="ARBA" id="ARBA00023288"/>
    </source>
</evidence>
<keyword evidence="4 11" id="KW-0732">Signal</keyword>
<dbReference type="PROSITE" id="PS51485">
    <property type="entry name" value="PHYTOCYANIN"/>
    <property type="match status" value="1"/>
</dbReference>
<dbReference type="InterPro" id="IPR041846">
    <property type="entry name" value="ENL_dom"/>
</dbReference>
<comment type="subcellular location">
    <subcellularLocation>
        <location evidence="1">Cell membrane</location>
        <topology evidence="1">Lipid-anchor</topology>
        <topology evidence="1">GPI-anchor</topology>
    </subcellularLocation>
</comment>
<evidence type="ECO:0000256" key="4">
    <source>
        <dbReference type="ARBA" id="ARBA00022729"/>
    </source>
</evidence>
<proteinExistence type="inferred from homology"/>
<organism evidence="13 14">
    <name type="scientific">Vigna radiata var. radiata</name>
    <name type="common">Mung bean</name>
    <name type="synonym">Phaseolus aureus</name>
    <dbReference type="NCBI Taxonomy" id="3916"/>
    <lineage>
        <taxon>Eukaryota</taxon>
        <taxon>Viridiplantae</taxon>
        <taxon>Streptophyta</taxon>
        <taxon>Embryophyta</taxon>
        <taxon>Tracheophyta</taxon>
        <taxon>Spermatophyta</taxon>
        <taxon>Magnoliopsida</taxon>
        <taxon>eudicotyledons</taxon>
        <taxon>Gunneridae</taxon>
        <taxon>Pentapetalae</taxon>
        <taxon>rosids</taxon>
        <taxon>fabids</taxon>
        <taxon>Fabales</taxon>
        <taxon>Fabaceae</taxon>
        <taxon>Papilionoideae</taxon>
        <taxon>50 kb inversion clade</taxon>
        <taxon>NPAAA clade</taxon>
        <taxon>indigoferoid/millettioid clade</taxon>
        <taxon>Phaseoleae</taxon>
        <taxon>Vigna</taxon>
    </lineage>
</organism>
<feature type="domain" description="Phytocyanin" evidence="12">
    <location>
        <begin position="78"/>
        <end position="182"/>
    </location>
</feature>
<evidence type="ECO:0000256" key="3">
    <source>
        <dbReference type="ARBA" id="ARBA00022622"/>
    </source>
</evidence>
<dbReference type="GO" id="GO:0005886">
    <property type="term" value="C:plasma membrane"/>
    <property type="evidence" value="ECO:0007669"/>
    <property type="project" value="UniProtKB-SubCell"/>
</dbReference>
<feature type="transmembrane region" description="Helical" evidence="10">
    <location>
        <begin position="60"/>
        <end position="81"/>
    </location>
</feature>
<evidence type="ECO:0000256" key="9">
    <source>
        <dbReference type="ARBA" id="ARBA00035011"/>
    </source>
</evidence>
<evidence type="ECO:0000256" key="5">
    <source>
        <dbReference type="ARBA" id="ARBA00023136"/>
    </source>
</evidence>
<evidence type="ECO:0000256" key="10">
    <source>
        <dbReference type="SAM" id="Phobius"/>
    </source>
</evidence>
<dbReference type="Proteomes" id="UP000087766">
    <property type="component" value="Chromosome 5"/>
</dbReference>
<keyword evidence="5 10" id="KW-0472">Membrane</keyword>
<keyword evidence="10" id="KW-1133">Transmembrane helix</keyword>
<reference evidence="14" key="2">
    <citation type="submission" date="2025-08" db="UniProtKB">
        <authorList>
            <consortium name="RefSeq"/>
        </authorList>
    </citation>
    <scope>IDENTIFICATION</scope>
    <source>
        <tissue evidence="14">Leaf</tissue>
    </source>
</reference>
<name>A0A1S3U2S7_VIGRR</name>
<dbReference type="InterPro" id="IPR039391">
    <property type="entry name" value="Phytocyanin-like"/>
</dbReference>
<evidence type="ECO:0000256" key="6">
    <source>
        <dbReference type="ARBA" id="ARBA00023157"/>
    </source>
</evidence>
<dbReference type="GO" id="GO:0009055">
    <property type="term" value="F:electron transfer activity"/>
    <property type="evidence" value="ECO:0007669"/>
    <property type="project" value="InterPro"/>
</dbReference>
<reference evidence="13" key="1">
    <citation type="journal article" date="2014" name="Nat. Commun.">
        <title>Genome sequence of mungbean and insights into evolution within Vigna species.</title>
        <authorList>
            <person name="Kang Y.J."/>
            <person name="Kim S.K."/>
            <person name="Kim M.Y."/>
            <person name="Lestari P."/>
            <person name="Kim K.H."/>
            <person name="Ha B.K."/>
            <person name="Jun T.H."/>
            <person name="Hwang W.J."/>
            <person name="Lee T."/>
            <person name="Lee J."/>
            <person name="Shim S."/>
            <person name="Yoon M.Y."/>
            <person name="Jang Y.E."/>
            <person name="Han K.S."/>
            <person name="Taeprayoon P."/>
            <person name="Yoon N."/>
            <person name="Somta P."/>
            <person name="Tanya P."/>
            <person name="Kim K.S."/>
            <person name="Gwag J.G."/>
            <person name="Moon J.K."/>
            <person name="Lee Y.H."/>
            <person name="Park B.S."/>
            <person name="Bombarely A."/>
            <person name="Doyle J.J."/>
            <person name="Jackson S.A."/>
            <person name="Schafleitner R."/>
            <person name="Srinives P."/>
            <person name="Varshney R.K."/>
            <person name="Lee S.H."/>
        </authorList>
    </citation>
    <scope>NUCLEOTIDE SEQUENCE [LARGE SCALE GENOMIC DNA]</scope>
    <source>
        <strain evidence="13">cv. VC1973A</strain>
    </source>
</reference>
<dbReference type="FunFam" id="2.60.40.420:FF:000069">
    <property type="entry name" value="Early nodulin-like protein 1"/>
    <property type="match status" value="1"/>
</dbReference>
<dbReference type="AlphaFoldDB" id="A0A1S3U2S7"/>